<dbReference type="EMBL" id="JBHRSS010000010">
    <property type="protein sequence ID" value="MFC3106082.1"/>
    <property type="molecule type" value="Genomic_DNA"/>
</dbReference>
<dbReference type="InterPro" id="IPR045170">
    <property type="entry name" value="MTOX"/>
</dbReference>
<sequence length="388" mass="41626">MSDFEVAVVGLGAMGSAALYQLARQGIAAVGIDRFDPPHAQGSSHGDTRITRRAIGEGAAYVPLVMRSHEIWRELERQTGETLLTECGTLIMAPADKPNSHHGKPNFLGRTIKTAEMYGIEHELLNAAEIQARFPHYGKLNGDELGYFEPGGGYVCPERCIGAQLRRARELGATTLTDTEVVSLRQDAGGVRIETASGPVTAERAVVTAGPWTAPLLGAPFDQLLTVNRQVLHWFELDDPDRIGADAPVAIWMHGPGDTDYFYSFPPLAGENSLKAATEQYHTATTADTVDRQVSAAESAAMYAAHIEGRIAGVSPRVVKTAACVYTVSPDLGFIIDRHRDFSDVLVVSACSGHGFKHSAGIGEVIADTMKRGTSDIDLAPFALGRFA</sequence>
<feature type="domain" description="FAD dependent oxidoreductase" evidence="5">
    <location>
        <begin position="6"/>
        <end position="368"/>
    </location>
</feature>
<dbReference type="EC" id="1.5.3.2" evidence="6"/>
<dbReference type="SUPFAM" id="SSF51905">
    <property type="entry name" value="FAD/NAD(P)-binding domain"/>
    <property type="match status" value="1"/>
</dbReference>
<dbReference type="NCBIfam" id="NF008425">
    <property type="entry name" value="PRK11259.1"/>
    <property type="match status" value="1"/>
</dbReference>
<proteinExistence type="predicted"/>
<dbReference type="InterPro" id="IPR006076">
    <property type="entry name" value="FAD-dep_OxRdtase"/>
</dbReference>
<evidence type="ECO:0000256" key="1">
    <source>
        <dbReference type="ARBA" id="ARBA00001974"/>
    </source>
</evidence>
<evidence type="ECO:0000313" key="6">
    <source>
        <dbReference type="EMBL" id="MFC3106082.1"/>
    </source>
</evidence>
<keyword evidence="2" id="KW-0285">Flavoprotein</keyword>
<reference evidence="7" key="1">
    <citation type="journal article" date="2019" name="Int. J. Syst. Evol. Microbiol.">
        <title>The Global Catalogue of Microorganisms (GCM) 10K type strain sequencing project: providing services to taxonomists for standard genome sequencing and annotation.</title>
        <authorList>
            <consortium name="The Broad Institute Genomics Platform"/>
            <consortium name="The Broad Institute Genome Sequencing Center for Infectious Disease"/>
            <person name="Wu L."/>
            <person name="Ma J."/>
        </authorList>
    </citation>
    <scope>NUCLEOTIDE SEQUENCE [LARGE SCALE GENOMIC DNA]</scope>
    <source>
        <strain evidence="7">KCTC 52640</strain>
    </source>
</reference>
<evidence type="ECO:0000259" key="5">
    <source>
        <dbReference type="Pfam" id="PF01266"/>
    </source>
</evidence>
<dbReference type="GO" id="GO:0050131">
    <property type="term" value="F:N-methyl-L-amino-acid oxidase activity"/>
    <property type="evidence" value="ECO:0007669"/>
    <property type="project" value="UniProtKB-EC"/>
</dbReference>
<dbReference type="RefSeq" id="WP_380691664.1">
    <property type="nucleotide sequence ID" value="NZ_JBHRSS010000010.1"/>
</dbReference>
<keyword evidence="3" id="KW-0274">FAD</keyword>
<evidence type="ECO:0000256" key="3">
    <source>
        <dbReference type="ARBA" id="ARBA00022827"/>
    </source>
</evidence>
<dbReference type="PANTHER" id="PTHR10961:SF7">
    <property type="entry name" value="FAD DEPENDENT OXIDOREDUCTASE DOMAIN-CONTAINING PROTEIN"/>
    <property type="match status" value="1"/>
</dbReference>
<comment type="caution">
    <text evidence="6">The sequence shown here is derived from an EMBL/GenBank/DDBJ whole genome shotgun (WGS) entry which is preliminary data.</text>
</comment>
<organism evidence="6 7">
    <name type="scientific">Salinisphaera aquimarina</name>
    <dbReference type="NCBI Taxonomy" id="2094031"/>
    <lineage>
        <taxon>Bacteria</taxon>
        <taxon>Pseudomonadati</taxon>
        <taxon>Pseudomonadota</taxon>
        <taxon>Gammaproteobacteria</taxon>
        <taxon>Salinisphaerales</taxon>
        <taxon>Salinisphaeraceae</taxon>
        <taxon>Salinisphaera</taxon>
    </lineage>
</organism>
<dbReference type="SUPFAM" id="SSF54373">
    <property type="entry name" value="FAD-linked reductases, C-terminal domain"/>
    <property type="match status" value="1"/>
</dbReference>
<dbReference type="Pfam" id="PF01266">
    <property type="entry name" value="DAO"/>
    <property type="match status" value="1"/>
</dbReference>
<name>A0ABV7EWV1_9GAMM</name>
<evidence type="ECO:0000313" key="7">
    <source>
        <dbReference type="Proteomes" id="UP001595462"/>
    </source>
</evidence>
<dbReference type="Gene3D" id="3.50.50.60">
    <property type="entry name" value="FAD/NAD(P)-binding domain"/>
    <property type="match status" value="1"/>
</dbReference>
<gene>
    <name evidence="6" type="primary">solA</name>
    <name evidence="6" type="ORF">ACFOSU_19600</name>
</gene>
<comment type="cofactor">
    <cofactor evidence="1">
        <name>FAD</name>
        <dbReference type="ChEBI" id="CHEBI:57692"/>
    </cofactor>
</comment>
<dbReference type="PANTHER" id="PTHR10961">
    <property type="entry name" value="PEROXISOMAL SARCOSINE OXIDASE"/>
    <property type="match status" value="1"/>
</dbReference>
<dbReference type="Gene3D" id="3.30.9.10">
    <property type="entry name" value="D-Amino Acid Oxidase, subunit A, domain 2"/>
    <property type="match status" value="1"/>
</dbReference>
<keyword evidence="7" id="KW-1185">Reference proteome</keyword>
<protein>
    <submittedName>
        <fullName evidence="6">N-methyl-L-tryptophan oxidase</fullName>
        <ecNumber evidence="6">1.5.3.2</ecNumber>
    </submittedName>
</protein>
<dbReference type="InterPro" id="IPR036188">
    <property type="entry name" value="FAD/NAD-bd_sf"/>
</dbReference>
<evidence type="ECO:0000256" key="4">
    <source>
        <dbReference type="ARBA" id="ARBA00023002"/>
    </source>
</evidence>
<dbReference type="Proteomes" id="UP001595462">
    <property type="component" value="Unassembled WGS sequence"/>
</dbReference>
<evidence type="ECO:0000256" key="2">
    <source>
        <dbReference type="ARBA" id="ARBA00022630"/>
    </source>
</evidence>
<keyword evidence="4 6" id="KW-0560">Oxidoreductase</keyword>
<accession>A0ABV7EWV1</accession>